<dbReference type="RefSeq" id="WP_088256723.1">
    <property type="nucleotide sequence ID" value="NZ_NIDE01000009.1"/>
</dbReference>
<dbReference type="InterPro" id="IPR014756">
    <property type="entry name" value="Ig_E-set"/>
</dbReference>
<keyword evidence="3" id="KW-1185">Reference proteome</keyword>
<dbReference type="SUPFAM" id="SSF81296">
    <property type="entry name" value="E set domains"/>
    <property type="match status" value="1"/>
</dbReference>
<dbReference type="InterPro" id="IPR038081">
    <property type="entry name" value="CalX-like_sf"/>
</dbReference>
<dbReference type="InterPro" id="IPR011042">
    <property type="entry name" value="6-blade_b-propeller_TolB-like"/>
</dbReference>
<accession>A0A225DRW9</accession>
<dbReference type="SMART" id="SM00429">
    <property type="entry name" value="IPT"/>
    <property type="match status" value="1"/>
</dbReference>
<dbReference type="PANTHER" id="PTHR13833">
    <property type="match status" value="1"/>
</dbReference>
<name>A0A225DRW9_9BACT</name>
<dbReference type="EMBL" id="NIDE01000009">
    <property type="protein sequence ID" value="OWK39899.1"/>
    <property type="molecule type" value="Genomic_DNA"/>
</dbReference>
<proteinExistence type="predicted"/>
<dbReference type="InterPro" id="IPR002909">
    <property type="entry name" value="IPT_dom"/>
</dbReference>
<dbReference type="Pfam" id="PF01833">
    <property type="entry name" value="TIG"/>
    <property type="match status" value="1"/>
</dbReference>
<protein>
    <submittedName>
        <fullName evidence="2">Flagellar hook-length control protein FliK</fullName>
    </submittedName>
</protein>
<reference evidence="3" key="1">
    <citation type="submission" date="2017-06" db="EMBL/GenBank/DDBJ databases">
        <title>Genome analysis of Fimbriiglobus ruber SP5, the first member of the order Planctomycetales with confirmed chitinolytic capability.</title>
        <authorList>
            <person name="Ravin N.V."/>
            <person name="Rakitin A.L."/>
            <person name="Ivanova A.A."/>
            <person name="Beletsky A.V."/>
            <person name="Kulichevskaya I.S."/>
            <person name="Mardanov A.V."/>
            <person name="Dedysh S.N."/>
        </authorList>
    </citation>
    <scope>NUCLEOTIDE SEQUENCE [LARGE SCALE GENOMIC DNA]</scope>
    <source>
        <strain evidence="3">SP5</strain>
    </source>
</reference>
<dbReference type="AlphaFoldDB" id="A0A225DRW9"/>
<dbReference type="SUPFAM" id="SSF141072">
    <property type="entry name" value="CalX-like"/>
    <property type="match status" value="1"/>
</dbReference>
<feature type="domain" description="IPT/TIG" evidence="1">
    <location>
        <begin position="413"/>
        <end position="496"/>
    </location>
</feature>
<dbReference type="OrthoDB" id="2806980at2"/>
<evidence type="ECO:0000259" key="1">
    <source>
        <dbReference type="SMART" id="SM00429"/>
    </source>
</evidence>
<comment type="caution">
    <text evidence="2">The sequence shown here is derived from an EMBL/GenBank/DDBJ whole genome shotgun (WGS) entry which is preliminary data.</text>
</comment>
<keyword evidence="2" id="KW-0966">Cell projection</keyword>
<dbReference type="PANTHER" id="PTHR13833:SF71">
    <property type="entry name" value="NHL DOMAIN-CONTAINING PROTEIN"/>
    <property type="match status" value="1"/>
</dbReference>
<dbReference type="Gene3D" id="2.40.10.500">
    <property type="match status" value="2"/>
</dbReference>
<evidence type="ECO:0000313" key="3">
    <source>
        <dbReference type="Proteomes" id="UP000214646"/>
    </source>
</evidence>
<sequence length="613" mass="59964">MFSLLTSWMSRPKSGTMRRFGSANNVDRRRSTVPVSLGVLELDSRIVPAATVQFNTGSETVAATAGTFSIPVTLSGAPSPTVTTFASGFTGPEGVAFDAAGNLYVADTFADTVDKVTPGGVVSTFASGITAPEALAFNAAGNLYVTGDGVLSVGAVYQVTPGGVISTFASGFAESAGNPPRGLAFDAAGNLYVADTFAGRVDKVTPGGVVSTFASGFPDPAGLAFDAAGNLYVADGTANRVDKVTPNGVVSTFTSGVNSPYGLAIDAGGDLYVTAYDPGSTGADLVDKVTPGGVVSTFASGFLNAAALAFDASGNLYAADSAAGTINQIGTAVPIPFTLGGTAVAGTDYSGVTTSPLVFAAGQTTATITGTLAPGSGGKTLTITLVPPTNATLGSPSTNTLTISAVPPPPPAAPTLTSISPASGPTAGGTTVTITGTDLGNATAVAFGGVAGAIVSDTATQIVATAPVESAGVVDVTVTTAGGTSVTSSADQFTYAIPPTVQFVAGSETTAAGSGTFRVQVSLSAPWTPTVATVASGFTNPSGLAFDTAGNLYMADASANTISKIVPGGTVTTFATGLAGPDGLAFDTAGNLFSDSPEVTQVGLEQPGLDSGG</sequence>
<dbReference type="Gene3D" id="2.120.10.30">
    <property type="entry name" value="TolB, C-terminal domain"/>
    <property type="match status" value="1"/>
</dbReference>
<organism evidence="2 3">
    <name type="scientific">Fimbriiglobus ruber</name>
    <dbReference type="NCBI Taxonomy" id="1908690"/>
    <lineage>
        <taxon>Bacteria</taxon>
        <taxon>Pseudomonadati</taxon>
        <taxon>Planctomycetota</taxon>
        <taxon>Planctomycetia</taxon>
        <taxon>Gemmatales</taxon>
        <taxon>Gemmataceae</taxon>
        <taxon>Fimbriiglobus</taxon>
    </lineage>
</organism>
<dbReference type="Gene3D" id="2.60.40.2030">
    <property type="match status" value="1"/>
</dbReference>
<keyword evidence="2" id="KW-0969">Cilium</keyword>
<dbReference type="Gene3D" id="2.60.40.10">
    <property type="entry name" value="Immunoglobulins"/>
    <property type="match status" value="1"/>
</dbReference>
<keyword evidence="2" id="KW-0282">Flagellum</keyword>
<gene>
    <name evidence="2" type="ORF">FRUB_05789</name>
</gene>
<dbReference type="Proteomes" id="UP000214646">
    <property type="component" value="Unassembled WGS sequence"/>
</dbReference>
<evidence type="ECO:0000313" key="2">
    <source>
        <dbReference type="EMBL" id="OWK39899.1"/>
    </source>
</evidence>
<dbReference type="SUPFAM" id="SSF101898">
    <property type="entry name" value="NHL repeat"/>
    <property type="match status" value="1"/>
</dbReference>
<dbReference type="SUPFAM" id="SSF63829">
    <property type="entry name" value="Calcium-dependent phosphotriesterase"/>
    <property type="match status" value="1"/>
</dbReference>
<dbReference type="InterPro" id="IPR013783">
    <property type="entry name" value="Ig-like_fold"/>
</dbReference>